<evidence type="ECO:0000313" key="3">
    <source>
        <dbReference type="Proteomes" id="UP001595839"/>
    </source>
</evidence>
<dbReference type="Pfam" id="PF03992">
    <property type="entry name" value="ABM"/>
    <property type="match status" value="1"/>
</dbReference>
<dbReference type="RefSeq" id="WP_381182160.1">
    <property type="nucleotide sequence ID" value="NZ_JBHSFK010000003.1"/>
</dbReference>
<dbReference type="EC" id="1.14.-.-" evidence="2"/>
<comment type="caution">
    <text evidence="2">The sequence shown here is derived from an EMBL/GenBank/DDBJ whole genome shotgun (WGS) entry which is preliminary data.</text>
</comment>
<evidence type="ECO:0000259" key="1">
    <source>
        <dbReference type="PROSITE" id="PS51725"/>
    </source>
</evidence>
<proteinExistence type="predicted"/>
<gene>
    <name evidence="2" type="ORF">ACFPIH_06570</name>
</gene>
<reference evidence="3" key="1">
    <citation type="journal article" date="2019" name="Int. J. Syst. Evol. Microbiol.">
        <title>The Global Catalogue of Microorganisms (GCM) 10K type strain sequencing project: providing services to taxonomists for standard genome sequencing and annotation.</title>
        <authorList>
            <consortium name="The Broad Institute Genomics Platform"/>
            <consortium name="The Broad Institute Genome Sequencing Center for Infectious Disease"/>
            <person name="Wu L."/>
            <person name="Ma J."/>
        </authorList>
    </citation>
    <scope>NUCLEOTIDE SEQUENCE [LARGE SCALE GENOMIC DNA]</scope>
    <source>
        <strain evidence="3">CGMCC 4.7177</strain>
    </source>
</reference>
<accession>A0ABV9AHV8</accession>
<dbReference type="EMBL" id="JBHSFK010000003">
    <property type="protein sequence ID" value="MFC4499189.1"/>
    <property type="molecule type" value="Genomic_DNA"/>
</dbReference>
<keyword evidence="2" id="KW-0560">Oxidoreductase</keyword>
<dbReference type="Proteomes" id="UP001595839">
    <property type="component" value="Unassembled WGS sequence"/>
</dbReference>
<name>A0ABV9AHV8_9ACTN</name>
<keyword evidence="2" id="KW-0503">Monooxygenase</keyword>
<dbReference type="GO" id="GO:0004497">
    <property type="term" value="F:monooxygenase activity"/>
    <property type="evidence" value="ECO:0007669"/>
    <property type="project" value="UniProtKB-KW"/>
</dbReference>
<dbReference type="PROSITE" id="PS51725">
    <property type="entry name" value="ABM"/>
    <property type="match status" value="1"/>
</dbReference>
<dbReference type="SUPFAM" id="SSF54909">
    <property type="entry name" value="Dimeric alpha+beta barrel"/>
    <property type="match status" value="1"/>
</dbReference>
<keyword evidence="3" id="KW-1185">Reference proteome</keyword>
<organism evidence="2 3">
    <name type="scientific">Streptomyces vulcanius</name>
    <dbReference type="NCBI Taxonomy" id="1441876"/>
    <lineage>
        <taxon>Bacteria</taxon>
        <taxon>Bacillati</taxon>
        <taxon>Actinomycetota</taxon>
        <taxon>Actinomycetes</taxon>
        <taxon>Kitasatosporales</taxon>
        <taxon>Streptomycetaceae</taxon>
        <taxon>Streptomyces</taxon>
    </lineage>
</organism>
<dbReference type="InterPro" id="IPR007138">
    <property type="entry name" value="ABM_dom"/>
</dbReference>
<evidence type="ECO:0000313" key="2">
    <source>
        <dbReference type="EMBL" id="MFC4499189.1"/>
    </source>
</evidence>
<sequence>MIRTVLEMVVRDGCQQDFERVWQSAATVASRYPGAGLQTMLRDPEAPLRYTITADWDTREHLAVYQQSPDRQALSAVLDHLRESATKSLHEVVAHVPAPAKEAPTKEGTAYV</sequence>
<protein>
    <submittedName>
        <fullName evidence="2">Antibiotic biosynthesis monooxygenase family protein</fullName>
        <ecNumber evidence="2">1.14.-.-</ecNumber>
    </submittedName>
</protein>
<dbReference type="Gene3D" id="3.30.70.100">
    <property type="match status" value="1"/>
</dbReference>
<feature type="domain" description="ABM" evidence="1">
    <location>
        <begin position="2"/>
        <end position="92"/>
    </location>
</feature>
<dbReference type="InterPro" id="IPR011008">
    <property type="entry name" value="Dimeric_a/b-barrel"/>
</dbReference>